<protein>
    <recommendedName>
        <fullName evidence="2">peptidylprolyl isomerase</fullName>
        <ecNumber evidence="2">5.2.1.8</ecNumber>
    </recommendedName>
</protein>
<dbReference type="InterPro" id="IPR043323">
    <property type="entry name" value="PIN4"/>
</dbReference>
<dbReference type="VEuPathDB" id="VectorBase:GMOY002672"/>
<dbReference type="GO" id="GO:0003755">
    <property type="term" value="F:peptidyl-prolyl cis-trans isomerase activity"/>
    <property type="evidence" value="ECO:0007669"/>
    <property type="project" value="UniProtKB-KW"/>
</dbReference>
<keyword evidence="4" id="KW-0413">Isomerase</keyword>
<dbReference type="EC" id="5.2.1.8" evidence="2"/>
<dbReference type="STRING" id="37546.A0A1B0FFX8"/>
<proteinExistence type="predicted"/>
<evidence type="ECO:0000313" key="6">
    <source>
        <dbReference type="EnsemblMetazoa" id="GMOY002672-PA"/>
    </source>
</evidence>
<dbReference type="GO" id="GO:0003677">
    <property type="term" value="F:DNA binding"/>
    <property type="evidence" value="ECO:0007669"/>
    <property type="project" value="InterPro"/>
</dbReference>
<evidence type="ECO:0000256" key="3">
    <source>
        <dbReference type="ARBA" id="ARBA00023110"/>
    </source>
</evidence>
<dbReference type="InterPro" id="IPR046357">
    <property type="entry name" value="PPIase_dom_sf"/>
</dbReference>
<dbReference type="PANTHER" id="PTHR45995">
    <property type="match status" value="1"/>
</dbReference>
<evidence type="ECO:0000256" key="1">
    <source>
        <dbReference type="ARBA" id="ARBA00000971"/>
    </source>
</evidence>
<accession>A0A1B0FFX8</accession>
<dbReference type="EMBL" id="CCAG010007169">
    <property type="status" value="NOT_ANNOTATED_CDS"/>
    <property type="molecule type" value="Genomic_DNA"/>
</dbReference>
<keyword evidence="7" id="KW-1185">Reference proteome</keyword>
<evidence type="ECO:0000256" key="5">
    <source>
        <dbReference type="SAM" id="MobiDB-lite"/>
    </source>
</evidence>
<name>A0A1B0FFX8_GLOMM</name>
<evidence type="ECO:0000256" key="4">
    <source>
        <dbReference type="ARBA" id="ARBA00023235"/>
    </source>
</evidence>
<dbReference type="Gene3D" id="3.10.50.40">
    <property type="match status" value="1"/>
</dbReference>
<dbReference type="Proteomes" id="UP000092444">
    <property type="component" value="Unassembled WGS sequence"/>
</dbReference>
<feature type="region of interest" description="Disordered" evidence="5">
    <location>
        <begin position="1"/>
        <end position="36"/>
    </location>
</feature>
<evidence type="ECO:0000313" key="7">
    <source>
        <dbReference type="Proteomes" id="UP000092444"/>
    </source>
</evidence>
<sequence length="85" mass="8909">MKSKTLWPQEGGKGSKKNAGSDGGGGSSGKESSNAGSAVEVRHILCEKQGKSLKALEKLKAGQKFLEVAAAYSAFASRIINVKKW</sequence>
<dbReference type="AlphaFoldDB" id="A0A1B0FFX8"/>
<dbReference type="GO" id="GO:0006364">
    <property type="term" value="P:rRNA processing"/>
    <property type="evidence" value="ECO:0007669"/>
    <property type="project" value="InterPro"/>
</dbReference>
<dbReference type="EnsemblMetazoa" id="GMOY002672-RA">
    <property type="protein sequence ID" value="GMOY002672-PA"/>
    <property type="gene ID" value="GMOY002672"/>
</dbReference>
<reference evidence="6" key="1">
    <citation type="submission" date="2020-05" db="UniProtKB">
        <authorList>
            <consortium name="EnsemblMetazoa"/>
        </authorList>
    </citation>
    <scope>IDENTIFICATION</scope>
    <source>
        <strain evidence="6">Yale</strain>
    </source>
</reference>
<comment type="catalytic activity">
    <reaction evidence="1">
        <text>[protein]-peptidylproline (omega=180) = [protein]-peptidylproline (omega=0)</text>
        <dbReference type="Rhea" id="RHEA:16237"/>
        <dbReference type="Rhea" id="RHEA-COMP:10747"/>
        <dbReference type="Rhea" id="RHEA-COMP:10748"/>
        <dbReference type="ChEBI" id="CHEBI:83833"/>
        <dbReference type="ChEBI" id="CHEBI:83834"/>
        <dbReference type="EC" id="5.2.1.8"/>
    </reaction>
</comment>
<keyword evidence="3" id="KW-0697">Rotamase</keyword>
<evidence type="ECO:0000256" key="2">
    <source>
        <dbReference type="ARBA" id="ARBA00013194"/>
    </source>
</evidence>
<organism evidence="6 7">
    <name type="scientific">Glossina morsitans morsitans</name>
    <name type="common">Savannah tsetse fly</name>
    <dbReference type="NCBI Taxonomy" id="37546"/>
    <lineage>
        <taxon>Eukaryota</taxon>
        <taxon>Metazoa</taxon>
        <taxon>Ecdysozoa</taxon>
        <taxon>Arthropoda</taxon>
        <taxon>Hexapoda</taxon>
        <taxon>Insecta</taxon>
        <taxon>Pterygota</taxon>
        <taxon>Neoptera</taxon>
        <taxon>Endopterygota</taxon>
        <taxon>Diptera</taxon>
        <taxon>Brachycera</taxon>
        <taxon>Muscomorpha</taxon>
        <taxon>Hippoboscoidea</taxon>
        <taxon>Glossinidae</taxon>
        <taxon>Glossina</taxon>
    </lineage>
</organism>